<accession>A0A0D2SAC9</accession>
<dbReference type="Pfam" id="PF07889">
    <property type="entry name" value="DUF1664"/>
    <property type="match status" value="1"/>
</dbReference>
<keyword evidence="4" id="KW-1185">Reference proteome</keyword>
<evidence type="ECO:0000256" key="1">
    <source>
        <dbReference type="SAM" id="Coils"/>
    </source>
</evidence>
<protein>
    <recommendedName>
        <fullName evidence="2">DUF1664 domain-containing protein</fullName>
    </recommendedName>
</protein>
<dbReference type="PANTHER" id="PTHR46667:SF6">
    <property type="entry name" value="OS01G0185100 PROTEIN"/>
    <property type="match status" value="1"/>
</dbReference>
<sequence>MAMQTGVGLSKILILAGAGYTGTVLLKNGKLSDILGELQSLVKGLEKSGEQADDSDALLAQVRRLSTEIRQLASARQITVLNGDSGGKLTSLVVPAATLGALGYGYMWWKGISFSDLFWVTKRNMAMAVENLTKHLDSVSDALSAAKKHLTQRIQNLDDKMETQKEISKSIQTSVEEAHMNLSNIEYDLDALQRMISGLDGKIGSLEYKQDLANAGVWYLCNMVGGKKANMPEALQEQLKLSGKSRALLASGTPALKGLKDVADISSGNMNDSGRDGFVKDGFDNLDEEPRSLQRKVIFCGCQAMMEIMIFCRSVSARC</sequence>
<organism evidence="3 4">
    <name type="scientific">Gossypium raimondii</name>
    <name type="common">Peruvian cotton</name>
    <name type="synonym">Gossypium klotzschianum subsp. raimondii</name>
    <dbReference type="NCBI Taxonomy" id="29730"/>
    <lineage>
        <taxon>Eukaryota</taxon>
        <taxon>Viridiplantae</taxon>
        <taxon>Streptophyta</taxon>
        <taxon>Embryophyta</taxon>
        <taxon>Tracheophyta</taxon>
        <taxon>Spermatophyta</taxon>
        <taxon>Magnoliopsida</taxon>
        <taxon>eudicotyledons</taxon>
        <taxon>Gunneridae</taxon>
        <taxon>Pentapetalae</taxon>
        <taxon>rosids</taxon>
        <taxon>malvids</taxon>
        <taxon>Malvales</taxon>
        <taxon>Malvaceae</taxon>
        <taxon>Malvoideae</taxon>
        <taxon>Gossypium</taxon>
    </lineage>
</organism>
<dbReference type="PANTHER" id="PTHR46667">
    <property type="entry name" value="OS05G0182700 PROTEIN"/>
    <property type="match status" value="1"/>
</dbReference>
<feature type="domain" description="DUF1664" evidence="2">
    <location>
        <begin position="87"/>
        <end position="210"/>
    </location>
</feature>
<gene>
    <name evidence="3" type="ORF">B456_013G077300</name>
</gene>
<dbReference type="AlphaFoldDB" id="A0A0D2SAC9"/>
<dbReference type="Gramene" id="KJB80012">
    <property type="protein sequence ID" value="KJB80012"/>
    <property type="gene ID" value="B456_013G077300"/>
</dbReference>
<evidence type="ECO:0000313" key="3">
    <source>
        <dbReference type="EMBL" id="KJB80012.1"/>
    </source>
</evidence>
<dbReference type="eggNOG" id="ENOG502QRN8">
    <property type="taxonomic scope" value="Eukaryota"/>
</dbReference>
<feature type="coiled-coil region" evidence="1">
    <location>
        <begin position="140"/>
        <end position="195"/>
    </location>
</feature>
<dbReference type="EMBL" id="CM001752">
    <property type="protein sequence ID" value="KJB80012.1"/>
    <property type="molecule type" value="Genomic_DNA"/>
</dbReference>
<keyword evidence="1" id="KW-0175">Coiled coil</keyword>
<name>A0A0D2SAC9_GOSRA</name>
<evidence type="ECO:0000313" key="4">
    <source>
        <dbReference type="Proteomes" id="UP000032304"/>
    </source>
</evidence>
<proteinExistence type="predicted"/>
<dbReference type="InterPro" id="IPR012458">
    <property type="entry name" value="DUF1664"/>
</dbReference>
<evidence type="ECO:0000259" key="2">
    <source>
        <dbReference type="Pfam" id="PF07889"/>
    </source>
</evidence>
<reference evidence="3 4" key="1">
    <citation type="journal article" date="2012" name="Nature">
        <title>Repeated polyploidization of Gossypium genomes and the evolution of spinnable cotton fibres.</title>
        <authorList>
            <person name="Paterson A.H."/>
            <person name="Wendel J.F."/>
            <person name="Gundlach H."/>
            <person name="Guo H."/>
            <person name="Jenkins J."/>
            <person name="Jin D."/>
            <person name="Llewellyn D."/>
            <person name="Showmaker K.C."/>
            <person name="Shu S."/>
            <person name="Udall J."/>
            <person name="Yoo M.J."/>
            <person name="Byers R."/>
            <person name="Chen W."/>
            <person name="Doron-Faigenboim A."/>
            <person name="Duke M.V."/>
            <person name="Gong L."/>
            <person name="Grimwood J."/>
            <person name="Grover C."/>
            <person name="Grupp K."/>
            <person name="Hu G."/>
            <person name="Lee T.H."/>
            <person name="Li J."/>
            <person name="Lin L."/>
            <person name="Liu T."/>
            <person name="Marler B.S."/>
            <person name="Page J.T."/>
            <person name="Roberts A.W."/>
            <person name="Romanel E."/>
            <person name="Sanders W.S."/>
            <person name="Szadkowski E."/>
            <person name="Tan X."/>
            <person name="Tang H."/>
            <person name="Xu C."/>
            <person name="Wang J."/>
            <person name="Wang Z."/>
            <person name="Zhang D."/>
            <person name="Zhang L."/>
            <person name="Ashrafi H."/>
            <person name="Bedon F."/>
            <person name="Bowers J.E."/>
            <person name="Brubaker C.L."/>
            <person name="Chee P.W."/>
            <person name="Das S."/>
            <person name="Gingle A.R."/>
            <person name="Haigler C.H."/>
            <person name="Harker D."/>
            <person name="Hoffmann L.V."/>
            <person name="Hovav R."/>
            <person name="Jones D.C."/>
            <person name="Lemke C."/>
            <person name="Mansoor S."/>
            <person name="ur Rahman M."/>
            <person name="Rainville L.N."/>
            <person name="Rambani A."/>
            <person name="Reddy U.K."/>
            <person name="Rong J.K."/>
            <person name="Saranga Y."/>
            <person name="Scheffler B.E."/>
            <person name="Scheffler J.A."/>
            <person name="Stelly D.M."/>
            <person name="Triplett B.A."/>
            <person name="Van Deynze A."/>
            <person name="Vaslin M.F."/>
            <person name="Waghmare V.N."/>
            <person name="Walford S.A."/>
            <person name="Wright R.J."/>
            <person name="Zaki E.A."/>
            <person name="Zhang T."/>
            <person name="Dennis E.S."/>
            <person name="Mayer K.F."/>
            <person name="Peterson D.G."/>
            <person name="Rokhsar D.S."/>
            <person name="Wang X."/>
            <person name="Schmutz J."/>
        </authorList>
    </citation>
    <scope>NUCLEOTIDE SEQUENCE [LARGE SCALE GENOMIC DNA]</scope>
</reference>
<dbReference type="Proteomes" id="UP000032304">
    <property type="component" value="Chromosome 13"/>
</dbReference>